<keyword evidence="3" id="KW-0238">DNA-binding</keyword>
<proteinExistence type="predicted"/>
<dbReference type="InterPro" id="IPR015300">
    <property type="entry name" value="DNA-bd_pseudobarrel_sf"/>
</dbReference>
<gene>
    <name evidence="7" type="ORF">LWI28_010749</name>
</gene>
<evidence type="ECO:0000256" key="1">
    <source>
        <dbReference type="ARBA" id="ARBA00004123"/>
    </source>
</evidence>
<evidence type="ECO:0000256" key="5">
    <source>
        <dbReference type="ARBA" id="ARBA00023242"/>
    </source>
</evidence>
<keyword evidence="8" id="KW-1185">Reference proteome</keyword>
<dbReference type="SMART" id="SM01019">
    <property type="entry name" value="B3"/>
    <property type="match status" value="1"/>
</dbReference>
<dbReference type="GO" id="GO:0003700">
    <property type="term" value="F:DNA-binding transcription factor activity"/>
    <property type="evidence" value="ECO:0007669"/>
    <property type="project" value="InterPro"/>
</dbReference>
<accession>A0AAD5ITV9</accession>
<keyword evidence="5" id="KW-0539">Nucleus</keyword>
<dbReference type="GO" id="GO:0003677">
    <property type="term" value="F:DNA binding"/>
    <property type="evidence" value="ECO:0007669"/>
    <property type="project" value="UniProtKB-KW"/>
</dbReference>
<name>A0AAD5ITV9_ACENE</name>
<feature type="domain" description="TF-B3" evidence="6">
    <location>
        <begin position="2"/>
        <end position="104"/>
    </location>
</feature>
<dbReference type="EMBL" id="JAJSOW010000102">
    <property type="protein sequence ID" value="KAI9177075.1"/>
    <property type="molecule type" value="Genomic_DNA"/>
</dbReference>
<dbReference type="PANTHER" id="PTHR31140">
    <property type="entry name" value="B3 DOMAIN-CONTAINING TRANSCRIPTION FACTOR ABI3"/>
    <property type="match status" value="1"/>
</dbReference>
<dbReference type="PANTHER" id="PTHR31140:SF145">
    <property type="entry name" value="TF-B3 DOMAIN-CONTAINING PROTEIN"/>
    <property type="match status" value="1"/>
</dbReference>
<dbReference type="Proteomes" id="UP001064489">
    <property type="component" value="Chromosome 5"/>
</dbReference>
<evidence type="ECO:0000259" key="6">
    <source>
        <dbReference type="PROSITE" id="PS50863"/>
    </source>
</evidence>
<evidence type="ECO:0000313" key="8">
    <source>
        <dbReference type="Proteomes" id="UP001064489"/>
    </source>
</evidence>
<sequence>MAIFTKILSSNDIGRRLTIPGDCAAQFPPFNKDQQIEFNVEDESGHRWIFRACQSATNSGIFIISGWPQFARHKNLEVGDTIHFQKLDHSSRAHHYRIGVTKKLVIQSISRS</sequence>
<comment type="subcellular location">
    <subcellularLocation>
        <location evidence="1">Nucleus</location>
    </subcellularLocation>
</comment>
<dbReference type="Pfam" id="PF02362">
    <property type="entry name" value="B3"/>
    <property type="match status" value="1"/>
</dbReference>
<evidence type="ECO:0000313" key="7">
    <source>
        <dbReference type="EMBL" id="KAI9177075.1"/>
    </source>
</evidence>
<dbReference type="SUPFAM" id="SSF101936">
    <property type="entry name" value="DNA-binding pseudobarrel domain"/>
    <property type="match status" value="1"/>
</dbReference>
<dbReference type="CDD" id="cd10017">
    <property type="entry name" value="B3_DNA"/>
    <property type="match status" value="1"/>
</dbReference>
<keyword evidence="4" id="KW-0804">Transcription</keyword>
<reference evidence="7" key="1">
    <citation type="journal article" date="2022" name="Plant J.">
        <title>Strategies of tolerance reflected in two North American maple genomes.</title>
        <authorList>
            <person name="McEvoy S.L."/>
            <person name="Sezen U.U."/>
            <person name="Trouern-Trend A."/>
            <person name="McMahon S.M."/>
            <person name="Schaberg P.G."/>
            <person name="Yang J."/>
            <person name="Wegrzyn J.L."/>
            <person name="Swenson N.G."/>
        </authorList>
    </citation>
    <scope>NUCLEOTIDE SEQUENCE</scope>
    <source>
        <strain evidence="7">91603</strain>
    </source>
</reference>
<reference evidence="7" key="2">
    <citation type="submission" date="2023-02" db="EMBL/GenBank/DDBJ databases">
        <authorList>
            <person name="Swenson N.G."/>
            <person name="Wegrzyn J.L."/>
            <person name="Mcevoy S.L."/>
        </authorList>
    </citation>
    <scope>NUCLEOTIDE SEQUENCE</scope>
    <source>
        <strain evidence="7">91603</strain>
        <tissue evidence="7">Leaf</tissue>
    </source>
</reference>
<dbReference type="GO" id="GO:0005634">
    <property type="term" value="C:nucleus"/>
    <property type="evidence" value="ECO:0007669"/>
    <property type="project" value="UniProtKB-SubCell"/>
</dbReference>
<dbReference type="Gene3D" id="2.40.330.10">
    <property type="entry name" value="DNA-binding pseudobarrel domain"/>
    <property type="match status" value="1"/>
</dbReference>
<dbReference type="AlphaFoldDB" id="A0AAD5ITV9"/>
<dbReference type="PROSITE" id="PS50863">
    <property type="entry name" value="B3"/>
    <property type="match status" value="1"/>
</dbReference>
<comment type="caution">
    <text evidence="7">The sequence shown here is derived from an EMBL/GenBank/DDBJ whole genome shotgun (WGS) entry which is preliminary data.</text>
</comment>
<keyword evidence="2" id="KW-0805">Transcription regulation</keyword>
<evidence type="ECO:0000256" key="2">
    <source>
        <dbReference type="ARBA" id="ARBA00023015"/>
    </source>
</evidence>
<evidence type="ECO:0000256" key="4">
    <source>
        <dbReference type="ARBA" id="ARBA00023163"/>
    </source>
</evidence>
<protein>
    <recommendedName>
        <fullName evidence="6">TF-B3 domain-containing protein</fullName>
    </recommendedName>
</protein>
<evidence type="ECO:0000256" key="3">
    <source>
        <dbReference type="ARBA" id="ARBA00023125"/>
    </source>
</evidence>
<dbReference type="InterPro" id="IPR044800">
    <property type="entry name" value="LEC2-like"/>
</dbReference>
<dbReference type="InterPro" id="IPR003340">
    <property type="entry name" value="B3_DNA-bd"/>
</dbReference>
<organism evidence="7 8">
    <name type="scientific">Acer negundo</name>
    <name type="common">Box elder</name>
    <dbReference type="NCBI Taxonomy" id="4023"/>
    <lineage>
        <taxon>Eukaryota</taxon>
        <taxon>Viridiplantae</taxon>
        <taxon>Streptophyta</taxon>
        <taxon>Embryophyta</taxon>
        <taxon>Tracheophyta</taxon>
        <taxon>Spermatophyta</taxon>
        <taxon>Magnoliopsida</taxon>
        <taxon>eudicotyledons</taxon>
        <taxon>Gunneridae</taxon>
        <taxon>Pentapetalae</taxon>
        <taxon>rosids</taxon>
        <taxon>malvids</taxon>
        <taxon>Sapindales</taxon>
        <taxon>Sapindaceae</taxon>
        <taxon>Hippocastanoideae</taxon>
        <taxon>Acereae</taxon>
        <taxon>Acer</taxon>
    </lineage>
</organism>